<reference evidence="2 3" key="1">
    <citation type="submission" date="2020-04" db="EMBL/GenBank/DDBJ databases">
        <authorList>
            <person name="Wallbank WR R."/>
            <person name="Pardo Diaz C."/>
            <person name="Kozak K."/>
            <person name="Martin S."/>
            <person name="Jiggins C."/>
            <person name="Moest M."/>
            <person name="Warren A I."/>
            <person name="Byers J.R.P. K."/>
            <person name="Montejo-Kovacevich G."/>
            <person name="Yen C E."/>
        </authorList>
    </citation>
    <scope>NUCLEOTIDE SEQUENCE [LARGE SCALE GENOMIC DNA]</scope>
</reference>
<keyword evidence="1" id="KW-1133">Transmembrane helix</keyword>
<evidence type="ECO:0000313" key="3">
    <source>
        <dbReference type="Proteomes" id="UP000494106"/>
    </source>
</evidence>
<feature type="transmembrane region" description="Helical" evidence="1">
    <location>
        <begin position="131"/>
        <end position="147"/>
    </location>
</feature>
<dbReference type="EMBL" id="CADEBC010000561">
    <property type="protein sequence ID" value="CAB3253184.1"/>
    <property type="molecule type" value="Genomic_DNA"/>
</dbReference>
<comment type="caution">
    <text evidence="2">The sequence shown here is derived from an EMBL/GenBank/DDBJ whole genome shotgun (WGS) entry which is preliminary data.</text>
</comment>
<evidence type="ECO:0000313" key="2">
    <source>
        <dbReference type="EMBL" id="CAB3253184.1"/>
    </source>
</evidence>
<name>A0A8S1B1J4_ARCPL</name>
<dbReference type="AlphaFoldDB" id="A0A8S1B1J4"/>
<keyword evidence="3" id="KW-1185">Reference proteome</keyword>
<gene>
    <name evidence="2" type="ORF">APLA_LOCUS13915</name>
</gene>
<sequence length="185" mass="20901">MADAVAARREARRKRILENSHNRLQLISGKCDDDCPRESPIRSVIPEQIREISVTPENVCILNRSLINNGVVLPETIDTFLVNHDNAIHDVAAGDGEVPDDLAPFTSTSLTQEPTPTSCLWEKVTNYRYDIVLLSLIMQLLYSLTLVTFEDTYFFLPILIYVITKMIWFPAQSSTLTEQYLTIAG</sequence>
<dbReference type="Proteomes" id="UP000494106">
    <property type="component" value="Unassembled WGS sequence"/>
</dbReference>
<keyword evidence="1" id="KW-0812">Transmembrane</keyword>
<dbReference type="OrthoDB" id="8117793at2759"/>
<keyword evidence="1" id="KW-0472">Membrane</keyword>
<accession>A0A8S1B1J4</accession>
<feature type="transmembrane region" description="Helical" evidence="1">
    <location>
        <begin position="153"/>
        <end position="171"/>
    </location>
</feature>
<proteinExistence type="predicted"/>
<organism evidence="2 3">
    <name type="scientific">Arctia plantaginis</name>
    <name type="common">Wood tiger moth</name>
    <name type="synonym">Phalaena plantaginis</name>
    <dbReference type="NCBI Taxonomy" id="874455"/>
    <lineage>
        <taxon>Eukaryota</taxon>
        <taxon>Metazoa</taxon>
        <taxon>Ecdysozoa</taxon>
        <taxon>Arthropoda</taxon>
        <taxon>Hexapoda</taxon>
        <taxon>Insecta</taxon>
        <taxon>Pterygota</taxon>
        <taxon>Neoptera</taxon>
        <taxon>Endopterygota</taxon>
        <taxon>Lepidoptera</taxon>
        <taxon>Glossata</taxon>
        <taxon>Ditrysia</taxon>
        <taxon>Noctuoidea</taxon>
        <taxon>Erebidae</taxon>
        <taxon>Arctiinae</taxon>
        <taxon>Arctia</taxon>
    </lineage>
</organism>
<protein>
    <submittedName>
        <fullName evidence="2">Uncharacterized protein</fullName>
    </submittedName>
</protein>
<evidence type="ECO:0000256" key="1">
    <source>
        <dbReference type="SAM" id="Phobius"/>
    </source>
</evidence>